<gene>
    <name evidence="2" type="ORF">SFRICE_012223</name>
</gene>
<reference evidence="2" key="1">
    <citation type="submission" date="2016-07" db="EMBL/GenBank/DDBJ databases">
        <authorList>
            <person name="Bretaudeau A."/>
        </authorList>
    </citation>
    <scope>NUCLEOTIDE SEQUENCE</scope>
    <source>
        <strain evidence="2">Rice</strain>
        <tissue evidence="2">Whole body</tissue>
    </source>
</reference>
<accession>A0A2H1V553</accession>
<name>A0A2H1V553_SPOFR</name>
<organism evidence="2">
    <name type="scientific">Spodoptera frugiperda</name>
    <name type="common">Fall armyworm</name>
    <dbReference type="NCBI Taxonomy" id="7108"/>
    <lineage>
        <taxon>Eukaryota</taxon>
        <taxon>Metazoa</taxon>
        <taxon>Ecdysozoa</taxon>
        <taxon>Arthropoda</taxon>
        <taxon>Hexapoda</taxon>
        <taxon>Insecta</taxon>
        <taxon>Pterygota</taxon>
        <taxon>Neoptera</taxon>
        <taxon>Endopterygota</taxon>
        <taxon>Lepidoptera</taxon>
        <taxon>Glossata</taxon>
        <taxon>Ditrysia</taxon>
        <taxon>Noctuoidea</taxon>
        <taxon>Noctuidae</taxon>
        <taxon>Amphipyrinae</taxon>
        <taxon>Spodoptera</taxon>
    </lineage>
</organism>
<dbReference type="EMBL" id="ODYU01000509">
    <property type="protein sequence ID" value="SOQ35404.1"/>
    <property type="molecule type" value="Genomic_DNA"/>
</dbReference>
<keyword evidence="1" id="KW-1133">Transmembrane helix</keyword>
<protein>
    <submittedName>
        <fullName evidence="2">SFRICE_012223</fullName>
    </submittedName>
</protein>
<keyword evidence="1" id="KW-0472">Membrane</keyword>
<sequence>MGRRLAAISPDASLIARFFSASSPIMGIILLVKSGFSFRKSSKPSLLIGNPARAQSLIHSTSSFSISLPRTAWGPTCPEVSGAFPEILCRKVVRGTLKSLLAVETGLPFLIAFNAKVNSFGQLNQAEVITAEKNMYIRTCGLPSGLPGLRFEAQSRNGVVISHSVKTLPYIRIFSCVVGAFPYLKSFSTSCLPRNPEAPVRNTVLLRDVAASAHAAHDEEFLCDSKFVELFSINNAEFEPLAWFETSRVPRQTVTVRNSMLCFKEGILYNVFSRLGEARRSVRLLLTKNHPVPTSAFRAGIPKAGNALVTPPVFQVSISGGDCIPSDASFSYMREWYTDQTGWCLVSKSQTLSRRRMFFHQRRAMLRCCGCVSLPPIKFIGTHSLALVEMDSAKLCFLYGKISIHRILELRIAEGAMGAKLESRQSPRRVSRNAAHEYEPLAWLETSRCEHEQCLTLLGRLDRSDTALQKTDVKQRLRCVSEVTGGPITHLPSSRFPNNP</sequence>
<keyword evidence="1" id="KW-0812">Transmembrane</keyword>
<evidence type="ECO:0000256" key="1">
    <source>
        <dbReference type="SAM" id="Phobius"/>
    </source>
</evidence>
<feature type="transmembrane region" description="Helical" evidence="1">
    <location>
        <begin position="12"/>
        <end position="32"/>
    </location>
</feature>
<proteinExistence type="predicted"/>
<dbReference type="AlphaFoldDB" id="A0A2H1V553"/>
<evidence type="ECO:0000313" key="2">
    <source>
        <dbReference type="EMBL" id="SOQ35404.1"/>
    </source>
</evidence>